<sequence length="150" mass="16698">MAAVEVLCTQVEWNPTPKTRKQLEKNLTTLVPDPGQLKEIVGRASGWSVPERKSHQQLVRRVTTIKRQIDNGVPALRTGWNTRSEVSEHGHEVVETKLAFGAWDVQDEKPTAQAVTAAPERHRKGWLNRSGASPDGHEEISTSLEFGWGS</sequence>
<name>A0A0L0KKW4_9ACTN</name>
<organism evidence="2 3">
    <name type="scientific">Streptomyces acidiscabies</name>
    <dbReference type="NCBI Taxonomy" id="42234"/>
    <lineage>
        <taxon>Bacteria</taxon>
        <taxon>Bacillati</taxon>
        <taxon>Actinomycetota</taxon>
        <taxon>Actinomycetes</taxon>
        <taxon>Kitasatosporales</taxon>
        <taxon>Streptomycetaceae</taxon>
        <taxon>Streptomyces</taxon>
    </lineage>
</organism>
<gene>
    <name evidence="2" type="ORF">IQ63_07475</name>
</gene>
<dbReference type="Proteomes" id="UP000037151">
    <property type="component" value="Unassembled WGS sequence"/>
</dbReference>
<protein>
    <submittedName>
        <fullName evidence="2">Uncharacterized protein</fullName>
    </submittedName>
</protein>
<evidence type="ECO:0000313" key="2">
    <source>
        <dbReference type="EMBL" id="KND38466.1"/>
    </source>
</evidence>
<accession>A0A0L0KKW4</accession>
<dbReference type="AlphaFoldDB" id="A0A0L0KKW4"/>
<reference evidence="3" key="1">
    <citation type="submission" date="2014-07" db="EMBL/GenBank/DDBJ databases">
        <title>Genome sequencing of plant-pathogenic Streptomyces species.</title>
        <authorList>
            <person name="Harrison J."/>
            <person name="Sapp M."/>
            <person name="Thwaites R."/>
            <person name="Studholme D.J."/>
        </authorList>
    </citation>
    <scope>NUCLEOTIDE SEQUENCE [LARGE SCALE GENOMIC DNA]</scope>
    <source>
        <strain evidence="3">NCPPB 4445</strain>
    </source>
</reference>
<evidence type="ECO:0000256" key="1">
    <source>
        <dbReference type="SAM" id="MobiDB-lite"/>
    </source>
</evidence>
<proteinExistence type="predicted"/>
<dbReference type="EMBL" id="JPPY01000044">
    <property type="protein sequence ID" value="KND38466.1"/>
    <property type="molecule type" value="Genomic_DNA"/>
</dbReference>
<comment type="caution">
    <text evidence="2">The sequence shown here is derived from an EMBL/GenBank/DDBJ whole genome shotgun (WGS) entry which is preliminary data.</text>
</comment>
<dbReference type="PATRIC" id="fig|42234.21.peg.1540"/>
<evidence type="ECO:0000313" key="3">
    <source>
        <dbReference type="Proteomes" id="UP000037151"/>
    </source>
</evidence>
<feature type="region of interest" description="Disordered" evidence="1">
    <location>
        <begin position="125"/>
        <end position="150"/>
    </location>
</feature>